<evidence type="ECO:0000313" key="5">
    <source>
        <dbReference type="Proteomes" id="UP001303115"/>
    </source>
</evidence>
<dbReference type="AlphaFoldDB" id="A0AAN6PS45"/>
<dbReference type="InterPro" id="IPR000719">
    <property type="entry name" value="Prot_kinase_dom"/>
</dbReference>
<dbReference type="InterPro" id="IPR011009">
    <property type="entry name" value="Kinase-like_dom_sf"/>
</dbReference>
<comment type="caution">
    <text evidence="4">The sequence shown here is derived from an EMBL/GenBank/DDBJ whole genome shotgun (WGS) entry which is preliminary data.</text>
</comment>
<accession>A0AAN6PS45</accession>
<dbReference type="PROSITE" id="PS00107">
    <property type="entry name" value="PROTEIN_KINASE_ATP"/>
    <property type="match status" value="1"/>
</dbReference>
<evidence type="ECO:0000259" key="3">
    <source>
        <dbReference type="PROSITE" id="PS50011"/>
    </source>
</evidence>
<dbReference type="Proteomes" id="UP001303115">
    <property type="component" value="Unassembled WGS sequence"/>
</dbReference>
<dbReference type="GO" id="GO:0004672">
    <property type="term" value="F:protein kinase activity"/>
    <property type="evidence" value="ECO:0007669"/>
    <property type="project" value="InterPro"/>
</dbReference>
<dbReference type="EMBL" id="MU854323">
    <property type="protein sequence ID" value="KAK4043906.1"/>
    <property type="molecule type" value="Genomic_DNA"/>
</dbReference>
<feature type="binding site" evidence="1">
    <location>
        <position position="138"/>
    </location>
    <ligand>
        <name>ATP</name>
        <dbReference type="ChEBI" id="CHEBI:30616"/>
    </ligand>
</feature>
<dbReference type="InterPro" id="IPR017441">
    <property type="entry name" value="Protein_kinase_ATP_BS"/>
</dbReference>
<keyword evidence="1" id="KW-0067">ATP-binding</keyword>
<evidence type="ECO:0000313" key="4">
    <source>
        <dbReference type="EMBL" id="KAK4043906.1"/>
    </source>
</evidence>
<dbReference type="PANTHER" id="PTHR44305">
    <property type="entry name" value="SI:DKEY-192D15.2-RELATED"/>
    <property type="match status" value="1"/>
</dbReference>
<feature type="compositionally biased region" description="Basic and acidic residues" evidence="2">
    <location>
        <begin position="520"/>
        <end position="532"/>
    </location>
</feature>
<proteinExistence type="predicted"/>
<feature type="compositionally biased region" description="Acidic residues" evidence="2">
    <location>
        <begin position="409"/>
        <end position="432"/>
    </location>
</feature>
<dbReference type="PANTHER" id="PTHR44305:SF24">
    <property type="entry name" value="TYROSINE-PROTEIN KINASE C03B1.5-RELATED"/>
    <property type="match status" value="1"/>
</dbReference>
<dbReference type="PROSITE" id="PS50011">
    <property type="entry name" value="PROTEIN_KINASE_DOM"/>
    <property type="match status" value="1"/>
</dbReference>
<protein>
    <recommendedName>
        <fullName evidence="3">Protein kinase domain-containing protein</fullName>
    </recommendedName>
</protein>
<evidence type="ECO:0000256" key="2">
    <source>
        <dbReference type="SAM" id="MobiDB-lite"/>
    </source>
</evidence>
<reference evidence="5" key="1">
    <citation type="journal article" date="2023" name="Mol. Phylogenet. Evol.">
        <title>Genome-scale phylogeny and comparative genomics of the fungal order Sordariales.</title>
        <authorList>
            <person name="Hensen N."/>
            <person name="Bonometti L."/>
            <person name="Westerberg I."/>
            <person name="Brannstrom I.O."/>
            <person name="Guillou S."/>
            <person name="Cros-Aarteil S."/>
            <person name="Calhoun S."/>
            <person name="Haridas S."/>
            <person name="Kuo A."/>
            <person name="Mondo S."/>
            <person name="Pangilinan J."/>
            <person name="Riley R."/>
            <person name="LaButti K."/>
            <person name="Andreopoulos B."/>
            <person name="Lipzen A."/>
            <person name="Chen C."/>
            <person name="Yan M."/>
            <person name="Daum C."/>
            <person name="Ng V."/>
            <person name="Clum A."/>
            <person name="Steindorff A."/>
            <person name="Ohm R.A."/>
            <person name="Martin F."/>
            <person name="Silar P."/>
            <person name="Natvig D.O."/>
            <person name="Lalanne C."/>
            <person name="Gautier V."/>
            <person name="Ament-Velasquez S.L."/>
            <person name="Kruys A."/>
            <person name="Hutchinson M.I."/>
            <person name="Powell A.J."/>
            <person name="Barry K."/>
            <person name="Miller A.N."/>
            <person name="Grigoriev I.V."/>
            <person name="Debuchy R."/>
            <person name="Gladieux P."/>
            <person name="Hiltunen Thoren M."/>
            <person name="Johannesson H."/>
        </authorList>
    </citation>
    <scope>NUCLEOTIDE SEQUENCE [LARGE SCALE GENOMIC DNA]</scope>
    <source>
        <strain evidence="5">CBS 284.82</strain>
    </source>
</reference>
<organism evidence="4 5">
    <name type="scientific">Parachaetomium inaequale</name>
    <dbReference type="NCBI Taxonomy" id="2588326"/>
    <lineage>
        <taxon>Eukaryota</taxon>
        <taxon>Fungi</taxon>
        <taxon>Dikarya</taxon>
        <taxon>Ascomycota</taxon>
        <taxon>Pezizomycotina</taxon>
        <taxon>Sordariomycetes</taxon>
        <taxon>Sordariomycetidae</taxon>
        <taxon>Sordariales</taxon>
        <taxon>Chaetomiaceae</taxon>
        <taxon>Parachaetomium</taxon>
    </lineage>
</organism>
<dbReference type="SUPFAM" id="SSF56112">
    <property type="entry name" value="Protein kinase-like (PK-like)"/>
    <property type="match status" value="1"/>
</dbReference>
<sequence length="564" mass="63760">MAAQLTFQELQKRSNYRFECYRTTAAQPREDVDYQTPAYHNFACPKPGFYPGVQPVAQLFSAPLYPSLHPSVHDPVQGLPPAMAADVKAARERVRARLLPRRLEWSKDLGVGGNGLASLFSINDATHHGNRRRYFVAKANHRQTASANAALAREQALTDRFRHAMHVVQSPDWASVPVRDQWRPAQVPPPTDVMLLEYCERGSLYKALCTAQTRGLKFPERALWHMFHCLIQACVAMAHPPQNNLPLYGINPPNAPDRLLMEKISDSEDPDPFVHFDIDPQNILVGKNEPGSDHPLIPGLQLSDFGLAEELEDWHYTDNQYMLELRRMAKDRYFTPEQFSAQWDWIPLNEGPGTMNPRPEVAGNYGWKSNLFQMALVMASLITRCYPYRPPIPGWTGVPGRPLDPWYYGEEDDMDEDDSDDDMDDYHDGDNDGYDDDGYLRVWTYGRYLLDQHENDKNKPDAERRYGHVSFDLVWLVAACLCDNPRYRPGLSWLEAKVSGHIERKWGGGRANNPPDNDNSDGRMRDFIRDCFDSPPPSAPGNGGGGGGGGGRPGGRVVWERGRG</sequence>
<gene>
    <name evidence="4" type="ORF">C8A01DRAFT_12627</name>
</gene>
<feature type="region of interest" description="Disordered" evidence="2">
    <location>
        <begin position="406"/>
        <end position="432"/>
    </location>
</feature>
<feature type="domain" description="Protein kinase" evidence="3">
    <location>
        <begin position="103"/>
        <end position="504"/>
    </location>
</feature>
<feature type="compositionally biased region" description="Gly residues" evidence="2">
    <location>
        <begin position="541"/>
        <end position="554"/>
    </location>
</feature>
<evidence type="ECO:0000256" key="1">
    <source>
        <dbReference type="PROSITE-ProRule" id="PRU10141"/>
    </source>
</evidence>
<feature type="region of interest" description="Disordered" evidence="2">
    <location>
        <begin position="504"/>
        <end position="564"/>
    </location>
</feature>
<keyword evidence="5" id="KW-1185">Reference proteome</keyword>
<dbReference type="Gene3D" id="1.10.510.10">
    <property type="entry name" value="Transferase(Phosphotransferase) domain 1"/>
    <property type="match status" value="1"/>
</dbReference>
<keyword evidence="1" id="KW-0547">Nucleotide-binding</keyword>
<dbReference type="InterPro" id="IPR053083">
    <property type="entry name" value="TF_kinase-domain_protein"/>
</dbReference>
<dbReference type="GO" id="GO:0005524">
    <property type="term" value="F:ATP binding"/>
    <property type="evidence" value="ECO:0007669"/>
    <property type="project" value="UniProtKB-UniRule"/>
</dbReference>
<name>A0AAN6PS45_9PEZI</name>